<dbReference type="InterPro" id="IPR021720">
    <property type="entry name" value="Malectin_dom"/>
</dbReference>
<dbReference type="InterPro" id="IPR017441">
    <property type="entry name" value="Protein_kinase_ATP_BS"/>
</dbReference>
<comment type="catalytic activity">
    <reaction evidence="21">
        <text>L-seryl-[protein] + ATP = O-phospho-L-seryl-[protein] + ADP + H(+)</text>
        <dbReference type="Rhea" id="RHEA:17989"/>
        <dbReference type="Rhea" id="RHEA-COMP:9863"/>
        <dbReference type="Rhea" id="RHEA-COMP:11604"/>
        <dbReference type="ChEBI" id="CHEBI:15378"/>
        <dbReference type="ChEBI" id="CHEBI:29999"/>
        <dbReference type="ChEBI" id="CHEBI:30616"/>
        <dbReference type="ChEBI" id="CHEBI:83421"/>
        <dbReference type="ChEBI" id="CHEBI:456216"/>
        <dbReference type="EC" id="2.7.11.1"/>
    </reaction>
</comment>
<feature type="transmembrane region" description="Helical" evidence="24">
    <location>
        <begin position="1548"/>
        <end position="1571"/>
    </location>
</feature>
<keyword evidence="5" id="KW-0597">Phosphoprotein</keyword>
<sequence>MVTFRFHQYQVVGRALPTESDDHPKIYRMKLWATNEVRAKSKFWYFLRKLKKVKKSNGQVLAINEIFEKSPTKIKNYGIWLRYQSRTGYHNMYKEYRDTTLNGAVEQMYTEMASRHRVRFPCIQIIKTATIPAKLCKRESTKQFHNSKIKFPLVFKKVRPPTRKLKTTYKASRPNLFICCFRMPTFPEAKLVQEEVDALEEIARTLGSKYWKFNADTCEIEMVGVTQVPPKNSAQRIDCECNKGNNSDCHVTRMELKRYNLPGVLPTQLVNLPRLQRSDFAYNYLNGTLPREWASMHLTSISVAVNRLSGEIPKELGNITTLTTLSLEANQFSGTIPPDLGKLINLQELMLSSNHLSGNLPVSFAGLVNLTDFRINDNNFSGTIPIYIQNWKKLKRLEMHATGLEGPIPSNISLLNNLAELRISDLNGPTQGFPMLITMTGMIRLILRNCNISGELPAYLWTMKSLEVLDVSFNKLVGKIPDTISADRLRFVFLTGNLLSGDVPDSILRNGINVNLNLNLFHSNCLHVNAGGKDVIIKENKTTLSYEGDVQEEGGAAKYFLNEQSFWGFSSTGDFMDDYDYQNTRYTVSMQSSTLPELYSTARISPISLTYFHYCLQNGNYTVNLHFAEIQFTNDLTYKSLGRRVFDIYVQERLAWKNFNIEDEDLKLCSSGKKKGTAYVVAGAVAAACLIATILGILWWRGNLPGKWCRKKDAEGLDFPKGTFSLKQIRAATDDFDASNKIGEGGFGPVYKGQLPDGTVIAVKQLSSKSRQGNREFLNEMGIISCLNHPNLVKLHGCCVESDQLLLVYEYMENNSLARALFGHEINKPNLNWPTRLKICIGIAKGLAFLHEESRFKIVHRDIKATNVLLDGDLNPKISDFGLARLDEEEKSHISTRVAGTIGYMAPEYALWGHLTYKADVYSFGVVALEIVSGKNNNNYLPSNRNCVCLIDWACHLQQSGSFMELVDEMLTSEINIKEAEIMVKVALMCTNASPTLRPAMSEVVSMLEGRMAVPETVPVLLYSDDLRFRALREHRQHEQRHSSSGSQKQGSNTIQMFGSSSTKSQKERKMHVLAVAVASALALFLLVMGIICWKFYFRDKFRSEQDLKGLDMKTGSFTLRQLSAATNNFDSANKIGEGGFGSVYKGELSDGTVIAVKQLSPKSRQGNREFVNEIGMISGLQHPNLVKLYGCCIEGDQLLLVYEYMENNSLARALFGSETSVLMLDWPTRYKICVGIARGLAFLHEGSAMRIVHRDIKGTNVLLDKDLNAKISDFGLAKLNEEENTHINTRVAGTIGYMAPEYALRGYLTEKADVYSFGVVALEIVSGRSNSSYNPADENVCLLDWAFVLQKRGSLMEMVDPKLRPDEFNKVEAEKVMKVALLCANASPTVRPTMPEVVTMLEGQTSIQEVISDRTIYGGDYQVHNVNDLLKLALDQSLTSCNSQDHISSSDKTWNVSTSTSSHDLYPPSPESTILNIIESSSSRKKTLIRASFLLLPPPISASKFFRMLQPRCKLLRLVMVITINFLSSTVITVLAESQNGSKIPVLAVVVASALALFLLIMGIICWKFYFGDEIRSEHGTFKSTIWTLINGHRNLMTVSSGVELRAPEPKLQNDLKGLDMKTGSFTLRQLSAATNNFDSANKIGEGGFGSVYKGELSDGTVIAVKQLSPKSRQGNREFVNEIGMISGLQHPNLVKLYGCCIEGDQLLLVYEYMENNSLARALFAAGSETSALMLDWPTRYKICVGIARGLAFLHEGSVIRIVHRDIKGTNVLLDKDLNAKISDFGLAKLSEEENTHISTRVAGTIGYMAPEYALWGYLTEKADVYSFGVVALEIVSGRSNSSYNPAGENVCLLDWAFVLQKRGSLMEMVDPKLQSDEFNKVEAEKVMKVALLCANASPTLRPTMPEVVVMLEGQTSIQEVISDPTIYGGDFQFKHVNDRFKQGVDQSLTSGTTQSHTFSSDKTWNVSTSTAPHDLYPASPESIILNISESSSSRV</sequence>
<feature type="region of interest" description="Disordered" evidence="23">
    <location>
        <begin position="1035"/>
        <end position="1064"/>
    </location>
</feature>
<keyword evidence="19" id="KW-0687">Ribonucleoprotein</keyword>
<dbReference type="Pfam" id="PF01775">
    <property type="entry name" value="Ribosomal_L18A"/>
    <property type="match status" value="1"/>
</dbReference>
<dbReference type="PANTHER" id="PTHR48006:SF72">
    <property type="entry name" value="LRR RECEPTOR-LIKE SERINE_THREONINE-PROTEIN KINASE RFK1-RELATED"/>
    <property type="match status" value="1"/>
</dbReference>
<keyword evidence="18" id="KW-0325">Glycoprotein</keyword>
<evidence type="ECO:0000256" key="17">
    <source>
        <dbReference type="ARBA" id="ARBA00023170"/>
    </source>
</evidence>
<name>A0A6N2N6W2_SALVM</name>
<feature type="domain" description="Protein kinase" evidence="25">
    <location>
        <begin position="1130"/>
        <end position="1412"/>
    </location>
</feature>
<dbReference type="InterPro" id="IPR000719">
    <property type="entry name" value="Prot_kinase_dom"/>
</dbReference>
<dbReference type="Gene3D" id="2.60.120.430">
    <property type="entry name" value="Galactose-binding lectin"/>
    <property type="match status" value="1"/>
</dbReference>
<dbReference type="FunFam" id="3.80.10.10:FF:000452">
    <property type="entry name" value="Probable LRR receptor-like serine/threonine-protein kinase RFK1"/>
    <property type="match status" value="1"/>
</dbReference>
<evidence type="ECO:0000256" key="8">
    <source>
        <dbReference type="ARBA" id="ARBA00022692"/>
    </source>
</evidence>
<dbReference type="InterPro" id="IPR032675">
    <property type="entry name" value="LRR_dom_sf"/>
</dbReference>
<evidence type="ECO:0000256" key="7">
    <source>
        <dbReference type="ARBA" id="ARBA00022679"/>
    </source>
</evidence>
<dbReference type="Pfam" id="PF00560">
    <property type="entry name" value="LRR_1"/>
    <property type="match status" value="3"/>
</dbReference>
<dbReference type="InterPro" id="IPR023573">
    <property type="entry name" value="Ribosomal_eL20_dom"/>
</dbReference>
<accession>A0A6N2N6W2</accession>
<keyword evidence="8 24" id="KW-0812">Transmembrane</keyword>
<evidence type="ECO:0000256" key="19">
    <source>
        <dbReference type="ARBA" id="ARBA00023274"/>
    </source>
</evidence>
<proteinExistence type="inferred from homology"/>
<keyword evidence="12" id="KW-0418">Kinase</keyword>
<dbReference type="GO" id="GO:0016020">
    <property type="term" value="C:membrane"/>
    <property type="evidence" value="ECO:0007669"/>
    <property type="project" value="UniProtKB-SubCell"/>
</dbReference>
<keyword evidence="10" id="KW-0677">Repeat</keyword>
<evidence type="ECO:0000256" key="9">
    <source>
        <dbReference type="ARBA" id="ARBA00022729"/>
    </source>
</evidence>
<evidence type="ECO:0000256" key="18">
    <source>
        <dbReference type="ARBA" id="ARBA00023180"/>
    </source>
</evidence>
<keyword evidence="17" id="KW-0675">Receptor</keyword>
<feature type="domain" description="Protein kinase" evidence="25">
    <location>
        <begin position="1639"/>
        <end position="1923"/>
    </location>
</feature>
<comment type="subcellular location">
    <subcellularLocation>
        <location evidence="1">Membrane</location>
        <topology evidence="1">Single-pass type I membrane protein</topology>
    </subcellularLocation>
</comment>
<evidence type="ECO:0000256" key="1">
    <source>
        <dbReference type="ARBA" id="ARBA00004479"/>
    </source>
</evidence>
<dbReference type="EC" id="2.7.11.1" evidence="3"/>
<gene>
    <name evidence="26" type="ORF">SVIM_LOCUS472943</name>
</gene>
<dbReference type="GO" id="GO:0006412">
    <property type="term" value="P:translation"/>
    <property type="evidence" value="ECO:0007669"/>
    <property type="project" value="InterPro"/>
</dbReference>
<keyword evidence="4" id="KW-0723">Serine/threonine-protein kinase</keyword>
<dbReference type="GO" id="GO:0004674">
    <property type="term" value="F:protein serine/threonine kinase activity"/>
    <property type="evidence" value="ECO:0007669"/>
    <property type="project" value="UniProtKB-KW"/>
</dbReference>
<keyword evidence="13 22" id="KW-0067">ATP-binding</keyword>
<feature type="compositionally biased region" description="Polar residues" evidence="23">
    <location>
        <begin position="1043"/>
        <end position="1064"/>
    </location>
</feature>
<dbReference type="InterPro" id="IPR008271">
    <property type="entry name" value="Ser/Thr_kinase_AS"/>
</dbReference>
<evidence type="ECO:0000256" key="22">
    <source>
        <dbReference type="PROSITE-ProRule" id="PRU10141"/>
    </source>
</evidence>
<evidence type="ECO:0000256" key="11">
    <source>
        <dbReference type="ARBA" id="ARBA00022741"/>
    </source>
</evidence>
<dbReference type="Pfam" id="PF07714">
    <property type="entry name" value="PK_Tyr_Ser-Thr"/>
    <property type="match status" value="3"/>
</dbReference>
<feature type="transmembrane region" description="Helical" evidence="24">
    <location>
        <begin position="1516"/>
        <end position="1536"/>
    </location>
</feature>
<evidence type="ECO:0000259" key="25">
    <source>
        <dbReference type="PROSITE" id="PS50011"/>
    </source>
</evidence>
<evidence type="ECO:0000256" key="14">
    <source>
        <dbReference type="ARBA" id="ARBA00022980"/>
    </source>
</evidence>
<dbReference type="EMBL" id="CAADRP010002152">
    <property type="protein sequence ID" value="VFU62520.1"/>
    <property type="molecule type" value="Genomic_DNA"/>
</dbReference>
<dbReference type="FunFam" id="3.80.10.10:FF:000433">
    <property type="entry name" value="Putative LRR receptor-like serine/threonine-protein kinase isoform A"/>
    <property type="match status" value="1"/>
</dbReference>
<dbReference type="GO" id="GO:0005524">
    <property type="term" value="F:ATP binding"/>
    <property type="evidence" value="ECO:0007669"/>
    <property type="project" value="UniProtKB-UniRule"/>
</dbReference>
<dbReference type="InterPro" id="IPR051824">
    <property type="entry name" value="LRR_Rcpt-Like_S/T_Kinase"/>
</dbReference>
<keyword evidence="14" id="KW-0689">Ribosomal protein</keyword>
<dbReference type="Gene3D" id="3.80.10.10">
    <property type="entry name" value="Ribonuclease Inhibitor"/>
    <property type="match status" value="3"/>
</dbReference>
<dbReference type="Gene3D" id="1.10.510.10">
    <property type="entry name" value="Transferase(Phosphotransferase) domain 1"/>
    <property type="match status" value="3"/>
</dbReference>
<feature type="transmembrane region" description="Helical" evidence="24">
    <location>
        <begin position="678"/>
        <end position="700"/>
    </location>
</feature>
<evidence type="ECO:0000256" key="24">
    <source>
        <dbReference type="SAM" id="Phobius"/>
    </source>
</evidence>
<evidence type="ECO:0000256" key="3">
    <source>
        <dbReference type="ARBA" id="ARBA00012513"/>
    </source>
</evidence>
<dbReference type="PANTHER" id="PTHR48006">
    <property type="entry name" value="LEUCINE-RICH REPEAT-CONTAINING PROTEIN DDB_G0281931-RELATED"/>
    <property type="match status" value="1"/>
</dbReference>
<feature type="transmembrane region" description="Helical" evidence="24">
    <location>
        <begin position="1073"/>
        <end position="1097"/>
    </location>
</feature>
<evidence type="ECO:0000256" key="12">
    <source>
        <dbReference type="ARBA" id="ARBA00022777"/>
    </source>
</evidence>
<dbReference type="SMART" id="SM00220">
    <property type="entry name" value="S_TKc"/>
    <property type="match status" value="3"/>
</dbReference>
<protein>
    <recommendedName>
        <fullName evidence="3">non-specific serine/threonine protein kinase</fullName>
        <ecNumber evidence="3">2.7.11.1</ecNumber>
    </recommendedName>
</protein>
<evidence type="ECO:0000256" key="21">
    <source>
        <dbReference type="ARBA" id="ARBA00048679"/>
    </source>
</evidence>
<dbReference type="InterPro" id="IPR001245">
    <property type="entry name" value="Ser-Thr/Tyr_kinase_cat_dom"/>
</dbReference>
<dbReference type="SUPFAM" id="SSF160374">
    <property type="entry name" value="RplX-like"/>
    <property type="match status" value="1"/>
</dbReference>
<dbReference type="FunFam" id="1.10.510.10:FF:000044">
    <property type="entry name" value="Putative LRR receptor-like serine/threonine-protein kinase"/>
    <property type="match status" value="3"/>
</dbReference>
<dbReference type="InterPro" id="IPR001611">
    <property type="entry name" value="Leu-rich_rpt"/>
</dbReference>
<feature type="domain" description="Protein kinase" evidence="25">
    <location>
        <begin position="736"/>
        <end position="1021"/>
    </location>
</feature>
<dbReference type="FunFam" id="3.30.200.20:FF:000217">
    <property type="entry name" value="probable LRR receptor-like serine/threonine-protein kinase At1g53430"/>
    <property type="match status" value="3"/>
</dbReference>
<organism evidence="26">
    <name type="scientific">Salix viminalis</name>
    <name type="common">Common osier</name>
    <name type="synonym">Basket willow</name>
    <dbReference type="NCBI Taxonomy" id="40686"/>
    <lineage>
        <taxon>Eukaryota</taxon>
        <taxon>Viridiplantae</taxon>
        <taxon>Streptophyta</taxon>
        <taxon>Embryophyta</taxon>
        <taxon>Tracheophyta</taxon>
        <taxon>Spermatophyta</taxon>
        <taxon>Magnoliopsida</taxon>
        <taxon>eudicotyledons</taxon>
        <taxon>Gunneridae</taxon>
        <taxon>Pentapetalae</taxon>
        <taxon>rosids</taxon>
        <taxon>fabids</taxon>
        <taxon>Malpighiales</taxon>
        <taxon>Salicaceae</taxon>
        <taxon>Saliceae</taxon>
        <taxon>Salix</taxon>
    </lineage>
</organism>
<dbReference type="FunFam" id="3.10.20.10:FF:000002">
    <property type="entry name" value="60S ribosomal protein L18a"/>
    <property type="match status" value="1"/>
</dbReference>
<dbReference type="GO" id="GO:0003735">
    <property type="term" value="F:structural constituent of ribosome"/>
    <property type="evidence" value="ECO:0007669"/>
    <property type="project" value="InterPro"/>
</dbReference>
<dbReference type="PROSITE" id="PS50011">
    <property type="entry name" value="PROTEIN_KINASE_DOM"/>
    <property type="match status" value="3"/>
</dbReference>
<comment type="similarity">
    <text evidence="2">Belongs to the eukaryotic ribosomal protein eL20 family.</text>
</comment>
<evidence type="ECO:0000256" key="15">
    <source>
        <dbReference type="ARBA" id="ARBA00022989"/>
    </source>
</evidence>
<reference evidence="26" key="1">
    <citation type="submission" date="2019-03" db="EMBL/GenBank/DDBJ databases">
        <authorList>
            <person name="Mank J."/>
            <person name="Almeida P."/>
        </authorList>
    </citation>
    <scope>NUCLEOTIDE SEQUENCE</scope>
    <source>
        <strain evidence="26">78183</strain>
    </source>
</reference>
<evidence type="ECO:0000256" key="20">
    <source>
        <dbReference type="ARBA" id="ARBA00047899"/>
    </source>
</evidence>
<feature type="binding site" evidence="22">
    <location>
        <position position="1158"/>
    </location>
    <ligand>
        <name>ATP</name>
        <dbReference type="ChEBI" id="CHEBI:30616"/>
    </ligand>
</feature>
<keyword evidence="11 22" id="KW-0547">Nucleotide-binding</keyword>
<feature type="binding site" evidence="22">
    <location>
        <position position="1667"/>
    </location>
    <ligand>
        <name>ATP</name>
        <dbReference type="ChEBI" id="CHEBI:30616"/>
    </ligand>
</feature>
<dbReference type="FunFam" id="3.10.20.10:FF:000001">
    <property type="entry name" value="60S ribosomal protein L18a"/>
    <property type="match status" value="1"/>
</dbReference>
<dbReference type="PROSITE" id="PS00108">
    <property type="entry name" value="PROTEIN_KINASE_ST"/>
    <property type="match status" value="3"/>
</dbReference>
<dbReference type="Gene3D" id="3.30.200.20">
    <property type="entry name" value="Phosphorylase Kinase, domain 1"/>
    <property type="match status" value="3"/>
</dbReference>
<dbReference type="Pfam" id="PF11721">
    <property type="entry name" value="Malectin"/>
    <property type="match status" value="1"/>
</dbReference>
<dbReference type="GO" id="GO:1990904">
    <property type="term" value="C:ribonucleoprotein complex"/>
    <property type="evidence" value="ECO:0007669"/>
    <property type="project" value="UniProtKB-KW"/>
</dbReference>
<dbReference type="InterPro" id="IPR011009">
    <property type="entry name" value="Kinase-like_dom_sf"/>
</dbReference>
<evidence type="ECO:0000313" key="26">
    <source>
        <dbReference type="EMBL" id="VFU62520.1"/>
    </source>
</evidence>
<evidence type="ECO:0000256" key="6">
    <source>
        <dbReference type="ARBA" id="ARBA00022614"/>
    </source>
</evidence>
<comment type="catalytic activity">
    <reaction evidence="20">
        <text>L-threonyl-[protein] + ATP = O-phospho-L-threonyl-[protein] + ADP + H(+)</text>
        <dbReference type="Rhea" id="RHEA:46608"/>
        <dbReference type="Rhea" id="RHEA-COMP:11060"/>
        <dbReference type="Rhea" id="RHEA-COMP:11605"/>
        <dbReference type="ChEBI" id="CHEBI:15378"/>
        <dbReference type="ChEBI" id="CHEBI:30013"/>
        <dbReference type="ChEBI" id="CHEBI:30616"/>
        <dbReference type="ChEBI" id="CHEBI:61977"/>
        <dbReference type="ChEBI" id="CHEBI:456216"/>
        <dbReference type="EC" id="2.7.11.1"/>
    </reaction>
</comment>
<keyword evidence="6" id="KW-0433">Leucine-rich repeat</keyword>
<dbReference type="SUPFAM" id="SSF56112">
    <property type="entry name" value="Protein kinase-like (PK-like)"/>
    <property type="match status" value="3"/>
</dbReference>
<evidence type="ECO:0000256" key="10">
    <source>
        <dbReference type="ARBA" id="ARBA00022737"/>
    </source>
</evidence>
<keyword evidence="9" id="KW-0732">Signal</keyword>
<keyword evidence="15 24" id="KW-1133">Transmembrane helix</keyword>
<dbReference type="InterPro" id="IPR028877">
    <property type="entry name" value="Ribosomal_eL20"/>
</dbReference>
<dbReference type="CDD" id="cd14066">
    <property type="entry name" value="STKc_IRAK"/>
    <property type="match status" value="3"/>
</dbReference>
<dbReference type="PROSITE" id="PS00107">
    <property type="entry name" value="PROTEIN_KINASE_ATP"/>
    <property type="match status" value="2"/>
</dbReference>
<keyword evidence="7" id="KW-0808">Transferase</keyword>
<dbReference type="Gene3D" id="3.10.20.10">
    <property type="match status" value="2"/>
</dbReference>
<evidence type="ECO:0000256" key="2">
    <source>
        <dbReference type="ARBA" id="ARBA00009362"/>
    </source>
</evidence>
<dbReference type="HAMAP" id="MF_00273">
    <property type="entry name" value="Ribosomal_eL20"/>
    <property type="match status" value="1"/>
</dbReference>
<evidence type="ECO:0000256" key="5">
    <source>
        <dbReference type="ARBA" id="ARBA00022553"/>
    </source>
</evidence>
<evidence type="ECO:0000256" key="13">
    <source>
        <dbReference type="ARBA" id="ARBA00022840"/>
    </source>
</evidence>
<dbReference type="SUPFAM" id="SSF52058">
    <property type="entry name" value="L domain-like"/>
    <property type="match status" value="1"/>
</dbReference>
<evidence type="ECO:0000256" key="23">
    <source>
        <dbReference type="SAM" id="MobiDB-lite"/>
    </source>
</evidence>
<dbReference type="GO" id="GO:0005840">
    <property type="term" value="C:ribosome"/>
    <property type="evidence" value="ECO:0007669"/>
    <property type="project" value="UniProtKB-KW"/>
</dbReference>
<keyword evidence="16 24" id="KW-0472">Membrane</keyword>
<evidence type="ECO:0000256" key="4">
    <source>
        <dbReference type="ARBA" id="ARBA00022527"/>
    </source>
</evidence>
<evidence type="ECO:0000256" key="16">
    <source>
        <dbReference type="ARBA" id="ARBA00023136"/>
    </source>
</evidence>